<dbReference type="InterPro" id="IPR016192">
    <property type="entry name" value="APOBEC/CMP_deaminase_Zn-bd"/>
</dbReference>
<evidence type="ECO:0000256" key="2">
    <source>
        <dbReference type="ARBA" id="ARBA00011738"/>
    </source>
</evidence>
<dbReference type="GO" id="GO:0052717">
    <property type="term" value="F:tRNA-specific adenosine-34 deaminase activity"/>
    <property type="evidence" value="ECO:0007669"/>
    <property type="project" value="UniProtKB-UniRule"/>
</dbReference>
<dbReference type="Gene3D" id="3.40.140.10">
    <property type="entry name" value="Cytidine Deaminase, domain 2"/>
    <property type="match status" value="1"/>
</dbReference>
<evidence type="ECO:0000259" key="9">
    <source>
        <dbReference type="PROSITE" id="PS51747"/>
    </source>
</evidence>
<comment type="similarity">
    <text evidence="1">Belongs to the cytidine and deoxycytidylate deaminase family. ADAT2 subfamily.</text>
</comment>
<dbReference type="CDD" id="cd01285">
    <property type="entry name" value="nucleoside_deaminase"/>
    <property type="match status" value="1"/>
</dbReference>
<evidence type="ECO:0000256" key="1">
    <source>
        <dbReference type="ARBA" id="ARBA00010669"/>
    </source>
</evidence>
<evidence type="ECO:0000256" key="3">
    <source>
        <dbReference type="ARBA" id="ARBA00022694"/>
    </source>
</evidence>
<comment type="function">
    <text evidence="8">Catalyzes the deamination of adenosine to inosine at the wobble position 34 of tRNA(Arg2).</text>
</comment>
<sequence>MALDYAARAAGQGEVPVGAVLLDADGRLLAAAHNAPVQGHDPSAHAEMLVLRQAARSLRNYRLTGTTLYVTLEPCVMCVGAMLHARVARLVYGASDSKAGAVESLYHLLEDDRFNHRILTEGGLLAAPSAVLLRDFFRVRRHGKKAGDAAVAMAEAGVESRQGRGDEALQS</sequence>
<feature type="active site" description="Proton donor" evidence="8">
    <location>
        <position position="47"/>
    </location>
</feature>
<dbReference type="InterPro" id="IPR016193">
    <property type="entry name" value="Cytidine_deaminase-like"/>
</dbReference>
<comment type="cofactor">
    <cofactor evidence="8">
        <name>Zn(2+)</name>
        <dbReference type="ChEBI" id="CHEBI:29105"/>
    </cofactor>
    <text evidence="8">Binds 1 zinc ion per subunit.</text>
</comment>
<dbReference type="InterPro" id="IPR002125">
    <property type="entry name" value="CMP_dCMP_dom"/>
</dbReference>
<keyword evidence="5 8" id="KW-0378">Hydrolase</keyword>
<dbReference type="PROSITE" id="PS00903">
    <property type="entry name" value="CYT_DCMP_DEAMINASES_1"/>
    <property type="match status" value="1"/>
</dbReference>
<proteinExistence type="inferred from homology"/>
<protein>
    <recommendedName>
        <fullName evidence="8">tRNA-specific adenosine deaminase</fullName>
        <ecNumber evidence="8">3.5.4.33</ecNumber>
    </recommendedName>
</protein>
<comment type="subunit">
    <text evidence="2 8">Homodimer.</text>
</comment>
<reference evidence="10 11" key="1">
    <citation type="submission" date="2017-03" db="EMBL/GenBank/DDBJ databases">
        <title>Lifting the veil on microbial sulfur biogeochemistry in mining wastewaters.</title>
        <authorList>
            <person name="Kantor R.S."/>
            <person name="Colenbrander Nelson T."/>
            <person name="Marshall S."/>
            <person name="Bennett D."/>
            <person name="Apte S."/>
            <person name="Camacho D."/>
            <person name="Thomas B.C."/>
            <person name="Warren L.A."/>
            <person name="Banfield J.F."/>
        </authorList>
    </citation>
    <scope>NUCLEOTIDE SEQUENCE [LARGE SCALE GENOMIC DNA]</scope>
    <source>
        <strain evidence="10">21-59-9</strain>
    </source>
</reference>
<feature type="binding site" evidence="8">
    <location>
        <position position="45"/>
    </location>
    <ligand>
        <name>Zn(2+)</name>
        <dbReference type="ChEBI" id="CHEBI:29105"/>
        <note>catalytic</note>
    </ligand>
</feature>
<dbReference type="GO" id="GO:0002100">
    <property type="term" value="P:tRNA wobble adenosine to inosine editing"/>
    <property type="evidence" value="ECO:0007669"/>
    <property type="project" value="UniProtKB-UniRule"/>
</dbReference>
<dbReference type="InterPro" id="IPR028883">
    <property type="entry name" value="tRNA_aden_deaminase"/>
</dbReference>
<feature type="binding site" evidence="8">
    <location>
        <position position="78"/>
    </location>
    <ligand>
        <name>Zn(2+)</name>
        <dbReference type="ChEBI" id="CHEBI:29105"/>
        <note>catalytic</note>
    </ligand>
</feature>
<name>A0A257SIC7_9PROT</name>
<keyword evidence="6 8" id="KW-0862">Zinc</keyword>
<dbReference type="PANTHER" id="PTHR11079">
    <property type="entry name" value="CYTOSINE DEAMINASE FAMILY MEMBER"/>
    <property type="match status" value="1"/>
</dbReference>
<feature type="binding site" evidence="8">
    <location>
        <position position="75"/>
    </location>
    <ligand>
        <name>Zn(2+)</name>
        <dbReference type="ChEBI" id="CHEBI:29105"/>
        <note>catalytic</note>
    </ligand>
</feature>
<evidence type="ECO:0000313" key="11">
    <source>
        <dbReference type="Proteomes" id="UP000216779"/>
    </source>
</evidence>
<evidence type="ECO:0000256" key="6">
    <source>
        <dbReference type="ARBA" id="ARBA00022833"/>
    </source>
</evidence>
<accession>A0A257SIC7</accession>
<evidence type="ECO:0000256" key="4">
    <source>
        <dbReference type="ARBA" id="ARBA00022723"/>
    </source>
</evidence>
<comment type="catalytic activity">
    <reaction evidence="7 8">
        <text>adenosine(34) in tRNA + H2O + H(+) = inosine(34) in tRNA + NH4(+)</text>
        <dbReference type="Rhea" id="RHEA:43168"/>
        <dbReference type="Rhea" id="RHEA-COMP:10373"/>
        <dbReference type="Rhea" id="RHEA-COMP:10374"/>
        <dbReference type="ChEBI" id="CHEBI:15377"/>
        <dbReference type="ChEBI" id="CHEBI:15378"/>
        <dbReference type="ChEBI" id="CHEBI:28938"/>
        <dbReference type="ChEBI" id="CHEBI:74411"/>
        <dbReference type="ChEBI" id="CHEBI:82852"/>
        <dbReference type="EC" id="3.5.4.33"/>
    </reaction>
</comment>
<dbReference type="FunFam" id="3.40.140.10:FF:000005">
    <property type="entry name" value="tRNA-specific adenosine deaminase"/>
    <property type="match status" value="1"/>
</dbReference>
<dbReference type="Pfam" id="PF00383">
    <property type="entry name" value="dCMP_cyt_deam_1"/>
    <property type="match status" value="1"/>
</dbReference>
<gene>
    <name evidence="8" type="primary">tadA</name>
    <name evidence="10" type="ORF">B7Z70_14100</name>
</gene>
<dbReference type="PROSITE" id="PS51747">
    <property type="entry name" value="CYT_DCMP_DEAMINASES_2"/>
    <property type="match status" value="1"/>
</dbReference>
<dbReference type="Proteomes" id="UP000216779">
    <property type="component" value="Unassembled WGS sequence"/>
</dbReference>
<keyword evidence="4 8" id="KW-0479">Metal-binding</keyword>
<evidence type="ECO:0000256" key="7">
    <source>
        <dbReference type="ARBA" id="ARBA00048045"/>
    </source>
</evidence>
<dbReference type="PANTHER" id="PTHR11079:SF202">
    <property type="entry name" value="TRNA-SPECIFIC ADENOSINE DEAMINASE"/>
    <property type="match status" value="1"/>
</dbReference>
<feature type="domain" description="CMP/dCMP-type deaminase" evidence="9">
    <location>
        <begin position="1"/>
        <end position="103"/>
    </location>
</feature>
<evidence type="ECO:0000256" key="5">
    <source>
        <dbReference type="ARBA" id="ARBA00022801"/>
    </source>
</evidence>
<keyword evidence="3 8" id="KW-0819">tRNA processing</keyword>
<dbReference type="HAMAP" id="MF_00972">
    <property type="entry name" value="tRNA_aden_deaminase"/>
    <property type="match status" value="1"/>
</dbReference>
<dbReference type="NCBIfam" id="NF008113">
    <property type="entry name" value="PRK10860.1"/>
    <property type="match status" value="1"/>
</dbReference>
<organism evidence="10 11">
    <name type="scientific">Acidithiobacillus ferrivorans</name>
    <dbReference type="NCBI Taxonomy" id="160808"/>
    <lineage>
        <taxon>Bacteria</taxon>
        <taxon>Pseudomonadati</taxon>
        <taxon>Pseudomonadota</taxon>
        <taxon>Acidithiobacillia</taxon>
        <taxon>Acidithiobacillales</taxon>
        <taxon>Acidithiobacillaceae</taxon>
        <taxon>Acidithiobacillus</taxon>
    </lineage>
</organism>
<evidence type="ECO:0000313" key="10">
    <source>
        <dbReference type="EMBL" id="OYV72914.1"/>
    </source>
</evidence>
<dbReference type="GO" id="GO:0008270">
    <property type="term" value="F:zinc ion binding"/>
    <property type="evidence" value="ECO:0007669"/>
    <property type="project" value="UniProtKB-UniRule"/>
</dbReference>
<dbReference type="SUPFAM" id="SSF53927">
    <property type="entry name" value="Cytidine deaminase-like"/>
    <property type="match status" value="1"/>
</dbReference>
<comment type="caution">
    <text evidence="10">The sequence shown here is derived from an EMBL/GenBank/DDBJ whole genome shotgun (WGS) entry which is preliminary data.</text>
</comment>
<evidence type="ECO:0000256" key="8">
    <source>
        <dbReference type="HAMAP-Rule" id="MF_00972"/>
    </source>
</evidence>
<dbReference type="AlphaFoldDB" id="A0A257SIC7"/>
<dbReference type="EC" id="3.5.4.33" evidence="8"/>
<dbReference type="EMBL" id="NCBC01000779">
    <property type="protein sequence ID" value="OYV72914.1"/>
    <property type="molecule type" value="Genomic_DNA"/>
</dbReference>